<evidence type="ECO:0000313" key="3">
    <source>
        <dbReference type="Proteomes" id="UP000735302"/>
    </source>
</evidence>
<dbReference type="Pfam" id="PF00651">
    <property type="entry name" value="BTB"/>
    <property type="match status" value="1"/>
</dbReference>
<dbReference type="Gene3D" id="3.30.710.10">
    <property type="entry name" value="Potassium Channel Kv1.1, Chain A"/>
    <property type="match status" value="1"/>
</dbReference>
<dbReference type="PANTHER" id="PTHR24410:SF41">
    <property type="entry name" value="HL07962P"/>
    <property type="match status" value="1"/>
</dbReference>
<proteinExistence type="predicted"/>
<organism evidence="2 3">
    <name type="scientific">Plakobranchus ocellatus</name>
    <dbReference type="NCBI Taxonomy" id="259542"/>
    <lineage>
        <taxon>Eukaryota</taxon>
        <taxon>Metazoa</taxon>
        <taxon>Spiralia</taxon>
        <taxon>Lophotrochozoa</taxon>
        <taxon>Mollusca</taxon>
        <taxon>Gastropoda</taxon>
        <taxon>Heterobranchia</taxon>
        <taxon>Euthyneura</taxon>
        <taxon>Panpulmonata</taxon>
        <taxon>Sacoglossa</taxon>
        <taxon>Placobranchoidea</taxon>
        <taxon>Plakobranchidae</taxon>
        <taxon>Plakobranchus</taxon>
    </lineage>
</organism>
<dbReference type="Gene3D" id="1.25.40.420">
    <property type="match status" value="1"/>
</dbReference>
<dbReference type="Pfam" id="PF07707">
    <property type="entry name" value="BACK"/>
    <property type="match status" value="1"/>
</dbReference>
<accession>A0AAV4BAT4</accession>
<dbReference type="Pfam" id="PF23651">
    <property type="entry name" value="TRAF_BTBD17"/>
    <property type="match status" value="1"/>
</dbReference>
<name>A0AAV4BAT4_9GAST</name>
<reference evidence="2 3" key="1">
    <citation type="journal article" date="2021" name="Elife">
        <title>Chloroplast acquisition without the gene transfer in kleptoplastic sea slugs, Plakobranchus ocellatus.</title>
        <authorList>
            <person name="Maeda T."/>
            <person name="Takahashi S."/>
            <person name="Yoshida T."/>
            <person name="Shimamura S."/>
            <person name="Takaki Y."/>
            <person name="Nagai Y."/>
            <person name="Toyoda A."/>
            <person name="Suzuki Y."/>
            <person name="Arimoto A."/>
            <person name="Ishii H."/>
            <person name="Satoh N."/>
            <person name="Nishiyama T."/>
            <person name="Hasebe M."/>
            <person name="Maruyama T."/>
            <person name="Minagawa J."/>
            <person name="Obokata J."/>
            <person name="Shigenobu S."/>
        </authorList>
    </citation>
    <scope>NUCLEOTIDE SEQUENCE [LARGE SCALE GENOMIC DNA]</scope>
</reference>
<dbReference type="PROSITE" id="PS50097">
    <property type="entry name" value="BTB"/>
    <property type="match status" value="1"/>
</dbReference>
<evidence type="ECO:0000313" key="2">
    <source>
        <dbReference type="EMBL" id="GFO16272.1"/>
    </source>
</evidence>
<comment type="caution">
    <text evidence="2">The sequence shown here is derived from an EMBL/GenBank/DDBJ whole genome shotgun (WGS) entry which is preliminary data.</text>
</comment>
<sequence>MAALTLPLPDNPAKGQEVLINNSCGLSNRIFSLLFSKEMSDVCLQVGVYTFELHRLILSASSDVFKAMLTSGTWPEAHKKPVILVEEPLCEAVFFRFIEYIYSGELYLSHSTVCPLLTLADKYNVREMIPLCRSYMFEHLDAPIDKSCVLQWLKISLLRNDTEMEAAIMVFIECNFGLIMKTPDFMAADLHIVDILLSSSRLAVHSESMLLYGTIMWLESLVENGSNSEEDIKLTFHRLLCHMRWAMLTPDEIKCLQECSVIQEFFQKYKKYVSPQSVPFRLADLFYSCENEISSKESMSNINADLLRSDVKNKSTFGSNSSNSSIQNIDISLHSLGGRQELHCPTTQSSTSCLPRVYINDYWCTALTISDFLTLPQYGTQTFFFSTPGMGSGYSTQNLDWEVSHTKSWLKTLSVIFLNHRQSCQKPMIYYWS</sequence>
<keyword evidence="3" id="KW-1185">Reference proteome</keyword>
<protein>
    <submittedName>
        <fullName evidence="2">BTB/POZ domain-containing protein 17-like</fullName>
    </submittedName>
</protein>
<dbReference type="AlphaFoldDB" id="A0AAV4BAT4"/>
<dbReference type="PANTHER" id="PTHR24410">
    <property type="entry name" value="HL07962P-RELATED"/>
    <property type="match status" value="1"/>
</dbReference>
<dbReference type="Proteomes" id="UP000735302">
    <property type="component" value="Unassembled WGS sequence"/>
</dbReference>
<dbReference type="InterPro" id="IPR011333">
    <property type="entry name" value="SKP1/BTB/POZ_sf"/>
</dbReference>
<dbReference type="InterPro" id="IPR000210">
    <property type="entry name" value="BTB/POZ_dom"/>
</dbReference>
<dbReference type="SMART" id="SM00225">
    <property type="entry name" value="BTB"/>
    <property type="match status" value="1"/>
</dbReference>
<dbReference type="InterPro" id="IPR011705">
    <property type="entry name" value="BACK"/>
</dbReference>
<feature type="domain" description="BTB" evidence="1">
    <location>
        <begin position="40"/>
        <end position="110"/>
    </location>
</feature>
<dbReference type="EMBL" id="BLXT01004656">
    <property type="protein sequence ID" value="GFO16272.1"/>
    <property type="molecule type" value="Genomic_DNA"/>
</dbReference>
<dbReference type="SUPFAM" id="SSF54695">
    <property type="entry name" value="POZ domain"/>
    <property type="match status" value="1"/>
</dbReference>
<dbReference type="InterPro" id="IPR056184">
    <property type="entry name" value="TRAF_BTBD17"/>
</dbReference>
<evidence type="ECO:0000259" key="1">
    <source>
        <dbReference type="PROSITE" id="PS50097"/>
    </source>
</evidence>
<dbReference type="InterPro" id="IPR051481">
    <property type="entry name" value="BTB-POZ/Galectin-3-binding"/>
</dbReference>
<gene>
    <name evidence="2" type="ORF">PoB_004277700</name>
</gene>
<dbReference type="SMART" id="SM00875">
    <property type="entry name" value="BACK"/>
    <property type="match status" value="1"/>
</dbReference>